<name>A0A1M5IIM0_9ACTN</name>
<proteinExistence type="predicted"/>
<reference evidence="2 3" key="1">
    <citation type="submission" date="2016-11" db="EMBL/GenBank/DDBJ databases">
        <authorList>
            <person name="Jaros S."/>
            <person name="Januszkiewicz K."/>
            <person name="Wedrychowicz H."/>
        </authorList>
    </citation>
    <scope>NUCLEOTIDE SEQUENCE [LARGE SCALE GENOMIC DNA]</scope>
    <source>
        <strain evidence="2 3">DSM 45408</strain>
    </source>
</reference>
<dbReference type="PANTHER" id="PTHR45763">
    <property type="entry name" value="HYDROLASE, ALPHA/BETA FOLD FAMILY PROTEIN, EXPRESSED-RELATED"/>
    <property type="match status" value="1"/>
</dbReference>
<dbReference type="Pfam" id="PF00561">
    <property type="entry name" value="Abhydrolase_1"/>
    <property type="match status" value="1"/>
</dbReference>
<dbReference type="EMBL" id="FQVX01000002">
    <property type="protein sequence ID" value="SHG28117.1"/>
    <property type="molecule type" value="Genomic_DNA"/>
</dbReference>
<evidence type="ECO:0000313" key="3">
    <source>
        <dbReference type="Proteomes" id="UP000184471"/>
    </source>
</evidence>
<dbReference type="InterPro" id="IPR029058">
    <property type="entry name" value="AB_hydrolase_fold"/>
</dbReference>
<dbReference type="Proteomes" id="UP000184471">
    <property type="component" value="Unassembled WGS sequence"/>
</dbReference>
<gene>
    <name evidence="2" type="ORF">SAMN05444351_2089</name>
</gene>
<accession>A0A1M5IIM0</accession>
<dbReference type="SUPFAM" id="SSF53474">
    <property type="entry name" value="alpha/beta-Hydrolases"/>
    <property type="match status" value="1"/>
</dbReference>
<protein>
    <submittedName>
        <fullName evidence="2">Pimeloyl-ACP methyl ester carboxylesterase</fullName>
    </submittedName>
</protein>
<dbReference type="Gene3D" id="3.40.50.1820">
    <property type="entry name" value="alpha/beta hydrolase"/>
    <property type="match status" value="1"/>
</dbReference>
<dbReference type="GO" id="GO:0003824">
    <property type="term" value="F:catalytic activity"/>
    <property type="evidence" value="ECO:0007669"/>
    <property type="project" value="UniProtKB-ARBA"/>
</dbReference>
<dbReference type="OrthoDB" id="9800988at2"/>
<dbReference type="PANTHER" id="PTHR45763:SF46">
    <property type="entry name" value="AB HYDROLASE-1 DOMAIN-CONTAINING PROTEIN"/>
    <property type="match status" value="1"/>
</dbReference>
<evidence type="ECO:0000313" key="2">
    <source>
        <dbReference type="EMBL" id="SHG28117.1"/>
    </source>
</evidence>
<dbReference type="AlphaFoldDB" id="A0A1M5IIM0"/>
<dbReference type="RefSeq" id="WP_073420081.1">
    <property type="nucleotide sequence ID" value="NZ_FQVX01000002.1"/>
</dbReference>
<sequence length="305" mass="33068">MHSPDSADGPREGRLQLRDGRTLAYAEWGDPAGRPVLGCHGSPSSRLERHVEDPGAYRRWGIRFVVPDRPGFGRSDPQPGRRVTDWPGDVVQLLDTLGIERTAVLSLSGGAAYALACAHAMPERVTAVGVLGGAPPPDVPWAWSDVLPGRLPQTVRAAVHRPSRATTALLRPVFAPLTVRPGLLPRYLQVRLNSADRRVLGRPAVRKAMAATFTEGLRQGAGALAEDRALLFRPWGFPLAEVTQHVHLWHGTQDWQVPVGLGRVLAAMLPRCTAHWYAGEGHFLVFDHAREVYGALAPGVGSRAP</sequence>
<keyword evidence="3" id="KW-1185">Reference proteome</keyword>
<organism evidence="2 3">
    <name type="scientific">Geodermatophilus nigrescens</name>
    <dbReference type="NCBI Taxonomy" id="1070870"/>
    <lineage>
        <taxon>Bacteria</taxon>
        <taxon>Bacillati</taxon>
        <taxon>Actinomycetota</taxon>
        <taxon>Actinomycetes</taxon>
        <taxon>Geodermatophilales</taxon>
        <taxon>Geodermatophilaceae</taxon>
        <taxon>Geodermatophilus</taxon>
    </lineage>
</organism>
<dbReference type="InterPro" id="IPR000073">
    <property type="entry name" value="AB_hydrolase_1"/>
</dbReference>
<dbReference type="STRING" id="1070870.SAMN05444351_2089"/>
<feature type="domain" description="AB hydrolase-1" evidence="1">
    <location>
        <begin position="35"/>
        <end position="289"/>
    </location>
</feature>
<evidence type="ECO:0000259" key="1">
    <source>
        <dbReference type="Pfam" id="PF00561"/>
    </source>
</evidence>